<evidence type="ECO:0000259" key="1">
    <source>
        <dbReference type="Pfam" id="PF00190"/>
    </source>
</evidence>
<sequence>MVSEPEVYYFKQTDFVPNSRLPVLVYRNVLPQPLNEESAQVFLENNQWYKGGTWGAVPRHHFHPNTHECYAVIHGSSTLLFGIGPSEDTKLGQKVHVASGDVIVIPAGVSHCSTDFQDDYIYVGVYPKDSPKWKNEYCRDADKCAIFRDEAETVVVPDWDPVKGHRGPLYQIWTTSTHESVRLGSTHEPTT</sequence>
<dbReference type="AlphaFoldDB" id="A0A8H5MTK2"/>
<protein>
    <recommendedName>
        <fullName evidence="1">Cupin type-1 domain-containing protein</fullName>
    </recommendedName>
</protein>
<dbReference type="PANTHER" id="PTHR36448">
    <property type="entry name" value="BLR7373 PROTEIN"/>
    <property type="match status" value="1"/>
</dbReference>
<name>A0A8H5MTK2_9HYPO</name>
<evidence type="ECO:0000313" key="3">
    <source>
        <dbReference type="Proteomes" id="UP000522262"/>
    </source>
</evidence>
<dbReference type="Pfam" id="PF00190">
    <property type="entry name" value="Cupin_1"/>
    <property type="match status" value="1"/>
</dbReference>
<comment type="caution">
    <text evidence="2">The sequence shown here is derived from an EMBL/GenBank/DDBJ whole genome shotgun (WGS) entry which is preliminary data.</text>
</comment>
<organism evidence="2 3">
    <name type="scientific">Fusarium mexicanum</name>
    <dbReference type="NCBI Taxonomy" id="751941"/>
    <lineage>
        <taxon>Eukaryota</taxon>
        <taxon>Fungi</taxon>
        <taxon>Dikarya</taxon>
        <taxon>Ascomycota</taxon>
        <taxon>Pezizomycotina</taxon>
        <taxon>Sordariomycetes</taxon>
        <taxon>Hypocreomycetidae</taxon>
        <taxon>Hypocreales</taxon>
        <taxon>Nectriaceae</taxon>
        <taxon>Fusarium</taxon>
        <taxon>Fusarium fujikuroi species complex</taxon>
    </lineage>
</organism>
<feature type="domain" description="Cupin type-1" evidence="1">
    <location>
        <begin position="59"/>
        <end position="113"/>
    </location>
</feature>
<dbReference type="PANTHER" id="PTHR36448:SF2">
    <property type="entry name" value="CUPIN TYPE-1 DOMAIN-CONTAINING PROTEIN"/>
    <property type="match status" value="1"/>
</dbReference>
<dbReference type="InterPro" id="IPR014710">
    <property type="entry name" value="RmlC-like_jellyroll"/>
</dbReference>
<dbReference type="SUPFAM" id="SSF51182">
    <property type="entry name" value="RmlC-like cupins"/>
    <property type="match status" value="1"/>
</dbReference>
<keyword evidence="3" id="KW-1185">Reference proteome</keyword>
<dbReference type="Proteomes" id="UP000522262">
    <property type="component" value="Unassembled WGS sequence"/>
</dbReference>
<dbReference type="InterPro" id="IPR011051">
    <property type="entry name" value="RmlC_Cupin_sf"/>
</dbReference>
<gene>
    <name evidence="2" type="ORF">FMEXI_8255</name>
</gene>
<dbReference type="Gene3D" id="2.60.120.10">
    <property type="entry name" value="Jelly Rolls"/>
    <property type="match status" value="1"/>
</dbReference>
<dbReference type="CDD" id="cd02219">
    <property type="entry name" value="cupin_YjlB-like"/>
    <property type="match status" value="1"/>
</dbReference>
<evidence type="ECO:0000313" key="2">
    <source>
        <dbReference type="EMBL" id="KAF5540759.1"/>
    </source>
</evidence>
<proteinExistence type="predicted"/>
<dbReference type="EMBL" id="JAAOAM010000189">
    <property type="protein sequence ID" value="KAF5540759.1"/>
    <property type="molecule type" value="Genomic_DNA"/>
</dbReference>
<dbReference type="InterPro" id="IPR047121">
    <property type="entry name" value="YjiB-like"/>
</dbReference>
<accession>A0A8H5MTK2</accession>
<dbReference type="InterPro" id="IPR006045">
    <property type="entry name" value="Cupin_1"/>
</dbReference>
<reference evidence="2 3" key="1">
    <citation type="submission" date="2020-05" db="EMBL/GenBank/DDBJ databases">
        <title>Identification and distribution of gene clusters putatively required for synthesis of sphingolipid metabolism inhibitors in phylogenetically diverse species of the filamentous fungus Fusarium.</title>
        <authorList>
            <person name="Kim H.-S."/>
            <person name="Busman M."/>
            <person name="Brown D.W."/>
            <person name="Divon H."/>
            <person name="Uhlig S."/>
            <person name="Proctor R.H."/>
        </authorList>
    </citation>
    <scope>NUCLEOTIDE SEQUENCE [LARGE SCALE GENOMIC DNA]</scope>
    <source>
        <strain evidence="2 3">NRRL 53147</strain>
    </source>
</reference>